<dbReference type="Proteomes" id="UP000252255">
    <property type="component" value="Unassembled WGS sequence"/>
</dbReference>
<protein>
    <submittedName>
        <fullName evidence="1">Uncharacterized protein</fullName>
    </submittedName>
</protein>
<organism evidence="1 2">
    <name type="scientific">Thalassospira profundimaris</name>
    <dbReference type="NCBI Taxonomy" id="502049"/>
    <lineage>
        <taxon>Bacteria</taxon>
        <taxon>Pseudomonadati</taxon>
        <taxon>Pseudomonadota</taxon>
        <taxon>Alphaproteobacteria</taxon>
        <taxon>Rhodospirillales</taxon>
        <taxon>Thalassospiraceae</taxon>
        <taxon>Thalassospira</taxon>
    </lineage>
</organism>
<dbReference type="OrthoDB" id="10001987at2"/>
<comment type="caution">
    <text evidence="1">The sequence shown here is derived from an EMBL/GenBank/DDBJ whole genome shotgun (WGS) entry which is preliminary data.</text>
</comment>
<accession>A0A367X6L8</accession>
<sequence length="90" mass="9139">MTQMNIAATTSLDAWAQSGGAIVGMTETAIATDEGLYAVAYTADAIFSHEPALEMNAAAITIGTVCLGLGAELSSAALTMGIRIACSIER</sequence>
<name>A0A367X6L8_9PROT</name>
<evidence type="ECO:0000313" key="2">
    <source>
        <dbReference type="Proteomes" id="UP000252255"/>
    </source>
</evidence>
<dbReference type="RefSeq" id="WP_114096577.1">
    <property type="nucleotide sequence ID" value="NZ_JPWI01000001.1"/>
</dbReference>
<dbReference type="AlphaFoldDB" id="A0A367X6L8"/>
<evidence type="ECO:0000313" key="1">
    <source>
        <dbReference type="EMBL" id="RCK49313.1"/>
    </source>
</evidence>
<proteinExistence type="predicted"/>
<gene>
    <name evidence="1" type="ORF">TH30_03060</name>
</gene>
<dbReference type="EMBL" id="JPWI01000001">
    <property type="protein sequence ID" value="RCK49313.1"/>
    <property type="molecule type" value="Genomic_DNA"/>
</dbReference>
<reference evidence="1 2" key="1">
    <citation type="submission" date="2014-07" db="EMBL/GenBank/DDBJ databases">
        <title>Draft genome sequence of Thalassospira profundimaris PR54-5.</title>
        <authorList>
            <person name="Lai Q."/>
            <person name="Shao Z."/>
        </authorList>
    </citation>
    <scope>NUCLEOTIDE SEQUENCE [LARGE SCALE GENOMIC DNA]</scope>
    <source>
        <strain evidence="1 2">PR54-5</strain>
    </source>
</reference>